<dbReference type="RefSeq" id="WP_136576191.1">
    <property type="nucleotide sequence ID" value="NZ_STFF01000001.1"/>
</dbReference>
<organism evidence="2 3">
    <name type="scientific">Niastella caeni</name>
    <dbReference type="NCBI Taxonomy" id="2569763"/>
    <lineage>
        <taxon>Bacteria</taxon>
        <taxon>Pseudomonadati</taxon>
        <taxon>Bacteroidota</taxon>
        <taxon>Chitinophagia</taxon>
        <taxon>Chitinophagales</taxon>
        <taxon>Chitinophagaceae</taxon>
        <taxon>Niastella</taxon>
    </lineage>
</organism>
<evidence type="ECO:0000256" key="1">
    <source>
        <dbReference type="SAM" id="SignalP"/>
    </source>
</evidence>
<dbReference type="EMBL" id="STFF01000001">
    <property type="protein sequence ID" value="THU41703.1"/>
    <property type="molecule type" value="Genomic_DNA"/>
</dbReference>
<feature type="chain" id="PRO_5020993226" description="Beta-lactamase-inhibitor-like PepSY-like domain-containing protein" evidence="1">
    <location>
        <begin position="21"/>
        <end position="144"/>
    </location>
</feature>
<proteinExistence type="predicted"/>
<accession>A0A4S8I0R4</accession>
<comment type="caution">
    <text evidence="2">The sequence shown here is derived from an EMBL/GenBank/DDBJ whole genome shotgun (WGS) entry which is preliminary data.</text>
</comment>
<feature type="signal peptide" evidence="1">
    <location>
        <begin position="1"/>
        <end position="20"/>
    </location>
</feature>
<evidence type="ECO:0008006" key="4">
    <source>
        <dbReference type="Google" id="ProtNLM"/>
    </source>
</evidence>
<gene>
    <name evidence="2" type="ORF">FAM09_06285</name>
</gene>
<dbReference type="Gene3D" id="3.10.450.360">
    <property type="match status" value="1"/>
</dbReference>
<evidence type="ECO:0000313" key="2">
    <source>
        <dbReference type="EMBL" id="THU41703.1"/>
    </source>
</evidence>
<dbReference type="OrthoDB" id="678457at2"/>
<dbReference type="AlphaFoldDB" id="A0A4S8I0R4"/>
<sequence>MKKVIAIMFAVLVTTAGAYAFDPNERVLKAFNETFSSAQEVRWEEFPNYYAVSFVSGGIRSKVNYDKEGNMMSSLRYYAPQLLPLYILNKINKENPKKKMFGVTEVTYAGIIAYYIKLEDNERWYTLKVDVDGNSQLVEKYKKV</sequence>
<dbReference type="Proteomes" id="UP000306918">
    <property type="component" value="Unassembled WGS sequence"/>
</dbReference>
<keyword evidence="3" id="KW-1185">Reference proteome</keyword>
<name>A0A4S8I0R4_9BACT</name>
<keyword evidence="1" id="KW-0732">Signal</keyword>
<protein>
    <recommendedName>
        <fullName evidence="4">Beta-lactamase-inhibitor-like PepSY-like domain-containing protein</fullName>
    </recommendedName>
</protein>
<evidence type="ECO:0000313" key="3">
    <source>
        <dbReference type="Proteomes" id="UP000306918"/>
    </source>
</evidence>
<dbReference type="SUPFAM" id="SSF160574">
    <property type="entry name" value="BT0923-like"/>
    <property type="match status" value="1"/>
</dbReference>
<reference evidence="2 3" key="1">
    <citation type="submission" date="2019-04" db="EMBL/GenBank/DDBJ databases">
        <title>Niastella caeni sp. nov., isolated from activated sludge.</title>
        <authorList>
            <person name="Sheng M."/>
        </authorList>
    </citation>
    <scope>NUCLEOTIDE SEQUENCE [LARGE SCALE GENOMIC DNA]</scope>
    <source>
        <strain evidence="2 3">HX-2-15</strain>
    </source>
</reference>